<evidence type="ECO:0000313" key="4">
    <source>
        <dbReference type="EMBL" id="PYE84599.1"/>
    </source>
</evidence>
<dbReference type="InterPro" id="IPR002347">
    <property type="entry name" value="SDR_fam"/>
</dbReference>
<dbReference type="CDD" id="cd05233">
    <property type="entry name" value="SDR_c"/>
    <property type="match status" value="1"/>
</dbReference>
<accession>A0A318SW43</accession>
<evidence type="ECO:0000256" key="1">
    <source>
        <dbReference type="ARBA" id="ARBA00006484"/>
    </source>
</evidence>
<comment type="similarity">
    <text evidence="1">Belongs to the short-chain dehydrogenases/reductases (SDR) family.</text>
</comment>
<dbReference type="PRINTS" id="PR00081">
    <property type="entry name" value="GDHRDH"/>
</dbReference>
<dbReference type="OrthoDB" id="7157698at2"/>
<dbReference type="PANTHER" id="PTHR43639">
    <property type="entry name" value="OXIDOREDUCTASE, SHORT-CHAIN DEHYDROGENASE/REDUCTASE FAMILY (AFU_ORTHOLOGUE AFUA_5G02870)"/>
    <property type="match status" value="1"/>
</dbReference>
<dbReference type="Pfam" id="PF13561">
    <property type="entry name" value="adh_short_C2"/>
    <property type="match status" value="1"/>
</dbReference>
<keyword evidence="2" id="KW-0560">Oxidoreductase</keyword>
<dbReference type="PANTHER" id="PTHR43639:SF1">
    <property type="entry name" value="SHORT-CHAIN DEHYDROGENASE_REDUCTASE FAMILY PROTEIN"/>
    <property type="match status" value="1"/>
</dbReference>
<evidence type="ECO:0000313" key="5">
    <source>
        <dbReference type="Proteomes" id="UP000248311"/>
    </source>
</evidence>
<dbReference type="NCBIfam" id="NF004847">
    <property type="entry name" value="PRK06198.1"/>
    <property type="match status" value="1"/>
</dbReference>
<reference evidence="4 5" key="1">
    <citation type="submission" date="2018-06" db="EMBL/GenBank/DDBJ databases">
        <title>Genomic Encyclopedia of Type Strains, Phase III (KMG-III): the genomes of soil and plant-associated and newly described type strains.</title>
        <authorList>
            <person name="Whitman W."/>
        </authorList>
    </citation>
    <scope>NUCLEOTIDE SEQUENCE [LARGE SCALE GENOMIC DNA]</scope>
    <source>
        <strain evidence="4 5">CECT 9025</strain>
    </source>
</reference>
<dbReference type="SMART" id="SM00822">
    <property type="entry name" value="PKS_KR"/>
    <property type="match status" value="1"/>
</dbReference>
<dbReference type="RefSeq" id="WP_110813680.1">
    <property type="nucleotide sequence ID" value="NZ_QJTE01000002.1"/>
</dbReference>
<dbReference type="Gene3D" id="3.40.50.720">
    <property type="entry name" value="NAD(P)-binding Rossmann-like Domain"/>
    <property type="match status" value="1"/>
</dbReference>
<comment type="caution">
    <text evidence="4">The sequence shown here is derived from an EMBL/GenBank/DDBJ whole genome shotgun (WGS) entry which is preliminary data.</text>
</comment>
<protein>
    <submittedName>
        <fullName evidence="4">NAD(P)-dependent dehydrogenase (Short-subunit alcohol dehydrogenase family)</fullName>
    </submittedName>
</protein>
<sequence>MDVTLTGKRVLVTGGTQGIGAAIAEAAAKSGAAAVTLVGRDAEKGERVAERLRGHGCEVKVAPGDLAEAETPVRVFEKAVELMGGVDCLVNSAGLSSRASFLDAEPELFDKLFALNTRAGFFLMQQLIRHLKERGDPGAIVNVLSMNAHCGAPELAVYSGTKGAMATLTKNAANAHAADRIRANGIMLGWTDTAGERTMQAETLGKGEGWLEEAEARQPFGRLLKPEDVARLALYLLSDASGLQTGTLVDLEQRVSGAPPANVG</sequence>
<dbReference type="SUPFAM" id="SSF51735">
    <property type="entry name" value="NAD(P)-binding Rossmann-fold domains"/>
    <property type="match status" value="1"/>
</dbReference>
<dbReference type="InterPro" id="IPR020904">
    <property type="entry name" value="Sc_DH/Rdtase_CS"/>
</dbReference>
<evidence type="ECO:0000259" key="3">
    <source>
        <dbReference type="SMART" id="SM00822"/>
    </source>
</evidence>
<dbReference type="InterPro" id="IPR057326">
    <property type="entry name" value="KR_dom"/>
</dbReference>
<organism evidence="4 5">
    <name type="scientific">Pseudoroseicyclus aestuarii</name>
    <dbReference type="NCBI Taxonomy" id="1795041"/>
    <lineage>
        <taxon>Bacteria</taxon>
        <taxon>Pseudomonadati</taxon>
        <taxon>Pseudomonadota</taxon>
        <taxon>Alphaproteobacteria</taxon>
        <taxon>Rhodobacterales</taxon>
        <taxon>Paracoccaceae</taxon>
        <taxon>Pseudoroseicyclus</taxon>
    </lineage>
</organism>
<gene>
    <name evidence="4" type="ORF">DFP88_102400</name>
</gene>
<dbReference type="InterPro" id="IPR036291">
    <property type="entry name" value="NAD(P)-bd_dom_sf"/>
</dbReference>
<dbReference type="PROSITE" id="PS00061">
    <property type="entry name" value="ADH_SHORT"/>
    <property type="match status" value="1"/>
</dbReference>
<dbReference type="EMBL" id="QJTE01000002">
    <property type="protein sequence ID" value="PYE84599.1"/>
    <property type="molecule type" value="Genomic_DNA"/>
</dbReference>
<feature type="domain" description="Ketoreductase" evidence="3">
    <location>
        <begin position="8"/>
        <end position="193"/>
    </location>
</feature>
<dbReference type="FunFam" id="3.40.50.720:FF:000084">
    <property type="entry name" value="Short-chain dehydrogenase reductase"/>
    <property type="match status" value="1"/>
</dbReference>
<proteinExistence type="inferred from homology"/>
<dbReference type="PRINTS" id="PR00080">
    <property type="entry name" value="SDRFAMILY"/>
</dbReference>
<dbReference type="AlphaFoldDB" id="A0A318SW43"/>
<name>A0A318SW43_9RHOB</name>
<evidence type="ECO:0000256" key="2">
    <source>
        <dbReference type="ARBA" id="ARBA00023002"/>
    </source>
</evidence>
<dbReference type="GO" id="GO:0016491">
    <property type="term" value="F:oxidoreductase activity"/>
    <property type="evidence" value="ECO:0007669"/>
    <property type="project" value="UniProtKB-KW"/>
</dbReference>
<dbReference type="Proteomes" id="UP000248311">
    <property type="component" value="Unassembled WGS sequence"/>
</dbReference>
<keyword evidence="5" id="KW-1185">Reference proteome</keyword>